<dbReference type="InterPro" id="IPR014245">
    <property type="entry name" value="Spore_III_AF"/>
</dbReference>
<dbReference type="RefSeq" id="WP_169096204.1">
    <property type="nucleotide sequence ID" value="NZ_JABBVZ010000004.1"/>
</dbReference>
<evidence type="ECO:0000313" key="2">
    <source>
        <dbReference type="EMBL" id="NMP21157.1"/>
    </source>
</evidence>
<dbReference type="AlphaFoldDB" id="A0A7Y0L197"/>
<protein>
    <submittedName>
        <fullName evidence="2">Sporulation protein</fullName>
    </submittedName>
</protein>
<evidence type="ECO:0000256" key="1">
    <source>
        <dbReference type="SAM" id="Phobius"/>
    </source>
</evidence>
<keyword evidence="1" id="KW-0472">Membrane</keyword>
<dbReference type="EMBL" id="JABBVZ010000004">
    <property type="protein sequence ID" value="NMP21157.1"/>
    <property type="molecule type" value="Genomic_DNA"/>
</dbReference>
<feature type="transmembrane region" description="Helical" evidence="1">
    <location>
        <begin position="6"/>
        <end position="26"/>
    </location>
</feature>
<sequence length="157" mass="16939">MSAVGDWLKVLIVVVLLGNLVDYLLPKGDMKRYGGLVVGLVILAVMIHPLWGWMRQLHHVAQASDAAGWTNTPAGYSTVVTTEELHQAEAIVLSMPHIASCQLTMEADGRVGAVVQTASDSVTAQRVRHYVKAALEVTMGKAPPIHLVVDRSHEVQG</sequence>
<gene>
    <name evidence="2" type="ORF">HIJ39_02130</name>
</gene>
<reference evidence="2 3" key="1">
    <citation type="submission" date="2020-04" db="EMBL/GenBank/DDBJ databases">
        <authorList>
            <person name="Zhang R."/>
            <person name="Schippers A."/>
        </authorList>
    </citation>
    <scope>NUCLEOTIDE SEQUENCE [LARGE SCALE GENOMIC DNA]</scope>
    <source>
        <strain evidence="2 3">DSM 109850</strain>
    </source>
</reference>
<feature type="transmembrane region" description="Helical" evidence="1">
    <location>
        <begin position="33"/>
        <end position="54"/>
    </location>
</feature>
<accession>A0A7Y0L197</accession>
<name>A0A7Y0L197_9FIRM</name>
<dbReference type="Proteomes" id="UP000533476">
    <property type="component" value="Unassembled WGS sequence"/>
</dbReference>
<organism evidence="2 3">
    <name type="scientific">Sulfobacillus harzensis</name>
    <dbReference type="NCBI Taxonomy" id="2729629"/>
    <lineage>
        <taxon>Bacteria</taxon>
        <taxon>Bacillati</taxon>
        <taxon>Bacillota</taxon>
        <taxon>Clostridia</taxon>
        <taxon>Eubacteriales</taxon>
        <taxon>Clostridiales Family XVII. Incertae Sedis</taxon>
        <taxon>Sulfobacillus</taxon>
    </lineage>
</organism>
<dbReference type="Pfam" id="PF09581">
    <property type="entry name" value="Spore_III_AF"/>
    <property type="match status" value="1"/>
</dbReference>
<keyword evidence="3" id="KW-1185">Reference proteome</keyword>
<keyword evidence="1" id="KW-1133">Transmembrane helix</keyword>
<evidence type="ECO:0000313" key="3">
    <source>
        <dbReference type="Proteomes" id="UP000533476"/>
    </source>
</evidence>
<keyword evidence="1" id="KW-0812">Transmembrane</keyword>
<comment type="caution">
    <text evidence="2">The sequence shown here is derived from an EMBL/GenBank/DDBJ whole genome shotgun (WGS) entry which is preliminary data.</text>
</comment>
<proteinExistence type="predicted"/>